<protein>
    <submittedName>
        <fullName evidence="2">DUF3054 domain-containing protein</fullName>
    </submittedName>
</protein>
<dbReference type="Proteomes" id="UP000325516">
    <property type="component" value="Chromosome"/>
</dbReference>
<dbReference type="RefSeq" id="WP_150924395.1">
    <property type="nucleotide sequence ID" value="NZ_CP044232.1"/>
</dbReference>
<sequence>MSTRRAALGAFALDALLVTVFAAIGRATHEGDPFGPGGSGLAQTAWPFLVSLVAGWLIVLAWRRPAAALRTGVPVWAITVAGGMLLRAVSGQGTAVAFIVVAAVTLLAFLVGWRAIAALRRR</sequence>
<evidence type="ECO:0000313" key="2">
    <source>
        <dbReference type="EMBL" id="QEW02877.1"/>
    </source>
</evidence>
<dbReference type="EMBL" id="CP044232">
    <property type="protein sequence ID" value="QEW02877.1"/>
    <property type="molecule type" value="Genomic_DNA"/>
</dbReference>
<keyword evidence="1" id="KW-0812">Transmembrane</keyword>
<dbReference type="InterPro" id="IPR021414">
    <property type="entry name" value="DUF3054"/>
</dbReference>
<dbReference type="AlphaFoldDB" id="A0A5J6L333"/>
<feature type="transmembrane region" description="Helical" evidence="1">
    <location>
        <begin position="69"/>
        <end position="89"/>
    </location>
</feature>
<feature type="transmembrane region" description="Helical" evidence="1">
    <location>
        <begin position="46"/>
        <end position="62"/>
    </location>
</feature>
<feature type="transmembrane region" description="Helical" evidence="1">
    <location>
        <begin position="95"/>
        <end position="116"/>
    </location>
</feature>
<keyword evidence="1" id="KW-1133">Transmembrane helix</keyword>
<keyword evidence="1" id="KW-0472">Membrane</keyword>
<keyword evidence="3" id="KW-1185">Reference proteome</keyword>
<dbReference type="Pfam" id="PF11255">
    <property type="entry name" value="DUF3054"/>
    <property type="match status" value="1"/>
</dbReference>
<evidence type="ECO:0000313" key="3">
    <source>
        <dbReference type="Proteomes" id="UP000325516"/>
    </source>
</evidence>
<organism evidence="2 3">
    <name type="scientific">Microbacterium lushaniae</name>
    <dbReference type="NCBI Taxonomy" id="2614639"/>
    <lineage>
        <taxon>Bacteria</taxon>
        <taxon>Bacillati</taxon>
        <taxon>Actinomycetota</taxon>
        <taxon>Actinomycetes</taxon>
        <taxon>Micrococcales</taxon>
        <taxon>Microbacteriaceae</taxon>
        <taxon>Microbacterium</taxon>
    </lineage>
</organism>
<proteinExistence type="predicted"/>
<accession>A0A5J6L333</accession>
<reference evidence="3" key="1">
    <citation type="submission" date="2019-09" db="EMBL/GenBank/DDBJ databases">
        <title>Mumia zhuanghuii sp. nov. isolated from the intestinal contents of plateau pika (Ochotona curzoniae) in the Qinghai-Tibet plateau of China.</title>
        <authorList>
            <person name="Tian Z."/>
        </authorList>
    </citation>
    <scope>NUCLEOTIDE SEQUENCE [LARGE SCALE GENOMIC DNA]</scope>
    <source>
        <strain evidence="3">L-031</strain>
    </source>
</reference>
<name>A0A5J6L333_9MICO</name>
<gene>
    <name evidence="2" type="ORF">F6J85_06980</name>
</gene>
<evidence type="ECO:0000256" key="1">
    <source>
        <dbReference type="SAM" id="Phobius"/>
    </source>
</evidence>
<dbReference type="KEGG" id="mlz:F6J85_06980"/>